<dbReference type="EMBL" id="BMSA01000035">
    <property type="protein sequence ID" value="GGT88461.1"/>
    <property type="molecule type" value="Genomic_DNA"/>
</dbReference>
<dbReference type="Gene3D" id="2.40.260.10">
    <property type="entry name" value="Sortase"/>
    <property type="match status" value="1"/>
</dbReference>
<feature type="compositionally biased region" description="Low complexity" evidence="2">
    <location>
        <begin position="161"/>
        <end position="198"/>
    </location>
</feature>
<dbReference type="InterPro" id="IPR042001">
    <property type="entry name" value="Sortase_F"/>
</dbReference>
<proteinExistence type="predicted"/>
<reference evidence="3" key="1">
    <citation type="journal article" date="2014" name="Int. J. Syst. Evol. Microbiol.">
        <title>Complete genome sequence of Corynebacterium casei LMG S-19264T (=DSM 44701T), isolated from a smear-ripened cheese.</title>
        <authorList>
            <consortium name="US DOE Joint Genome Institute (JGI-PGF)"/>
            <person name="Walter F."/>
            <person name="Albersmeier A."/>
            <person name="Kalinowski J."/>
            <person name="Ruckert C."/>
        </authorList>
    </citation>
    <scope>NUCLEOTIDE SEQUENCE</scope>
    <source>
        <strain evidence="3">JCM 4125</strain>
    </source>
</reference>
<gene>
    <name evidence="3" type="ORF">GCM10010226_78470</name>
</gene>
<dbReference type="InterPro" id="IPR023365">
    <property type="entry name" value="Sortase_dom-sf"/>
</dbReference>
<dbReference type="RefSeq" id="WP_229871046.1">
    <property type="nucleotide sequence ID" value="NZ_BMSA01000035.1"/>
</dbReference>
<dbReference type="InterPro" id="IPR005754">
    <property type="entry name" value="Sortase"/>
</dbReference>
<protein>
    <recommendedName>
        <fullName evidence="5">Class F sortase</fullName>
    </recommendedName>
</protein>
<accession>A0A918HNT5</accession>
<sequence>MPDGRGARGAPGGRAVRRPQGERAVRQPTGDRSVRLSPVRRARRPWYRTRAFRLTRTAVLAATLVTGLWSVQEEAPSGAVAAAPAGSSEVASAVRGGASGMVDGEAWRAEGAPGATADARGPRPEHRTPSPSSSAGRPSSPPPPAAGASSPPGRTDPSLPATPAGRGPAALPAVPAAPTASARPRPAAKARPAPGSPATRLVIPYLDIDAPVMELRLDGKGRLPAPPEEDTNLVGWYATGPAPGERGTAVAVGHLDTDTDRAVFWGLSQLAPNHPVQVRRADGRIAVYTVDKLRTYEKARFPNKEVYGDRGRAELRLITCGGAFDRRTGYAGNLVVFAHLVTVKEPDRPVPPA</sequence>
<evidence type="ECO:0000313" key="4">
    <source>
        <dbReference type="Proteomes" id="UP000646776"/>
    </source>
</evidence>
<keyword evidence="1" id="KW-0378">Hydrolase</keyword>
<dbReference type="AlphaFoldDB" id="A0A918HNT5"/>
<name>A0A918HNT5_9ACTN</name>
<dbReference type="Pfam" id="PF04203">
    <property type="entry name" value="Sortase"/>
    <property type="match status" value="1"/>
</dbReference>
<dbReference type="NCBIfam" id="NF033748">
    <property type="entry name" value="class_F_sortase"/>
    <property type="match status" value="1"/>
</dbReference>
<feature type="region of interest" description="Disordered" evidence="2">
    <location>
        <begin position="111"/>
        <end position="199"/>
    </location>
</feature>
<evidence type="ECO:0008006" key="5">
    <source>
        <dbReference type="Google" id="ProtNLM"/>
    </source>
</evidence>
<evidence type="ECO:0000256" key="2">
    <source>
        <dbReference type="SAM" id="MobiDB-lite"/>
    </source>
</evidence>
<comment type="caution">
    <text evidence="3">The sequence shown here is derived from an EMBL/GenBank/DDBJ whole genome shotgun (WGS) entry which is preliminary data.</text>
</comment>
<reference evidence="3" key="2">
    <citation type="submission" date="2020-09" db="EMBL/GenBank/DDBJ databases">
        <authorList>
            <person name="Sun Q."/>
            <person name="Ohkuma M."/>
        </authorList>
    </citation>
    <scope>NUCLEOTIDE SEQUENCE</scope>
    <source>
        <strain evidence="3">JCM 4125</strain>
    </source>
</reference>
<dbReference type="GO" id="GO:0016787">
    <property type="term" value="F:hydrolase activity"/>
    <property type="evidence" value="ECO:0007669"/>
    <property type="project" value="UniProtKB-KW"/>
</dbReference>
<feature type="region of interest" description="Disordered" evidence="2">
    <location>
        <begin position="1"/>
        <end position="39"/>
    </location>
</feature>
<dbReference type="CDD" id="cd05829">
    <property type="entry name" value="Sortase_F"/>
    <property type="match status" value="1"/>
</dbReference>
<evidence type="ECO:0000313" key="3">
    <source>
        <dbReference type="EMBL" id="GGT88461.1"/>
    </source>
</evidence>
<keyword evidence="4" id="KW-1185">Reference proteome</keyword>
<dbReference type="SUPFAM" id="SSF63817">
    <property type="entry name" value="Sortase"/>
    <property type="match status" value="1"/>
</dbReference>
<organism evidence="3 4">
    <name type="scientific">Streptomyces phaeofaciens</name>
    <dbReference type="NCBI Taxonomy" id="68254"/>
    <lineage>
        <taxon>Bacteria</taxon>
        <taxon>Bacillati</taxon>
        <taxon>Actinomycetota</taxon>
        <taxon>Actinomycetes</taxon>
        <taxon>Kitasatosporales</taxon>
        <taxon>Streptomycetaceae</taxon>
        <taxon>Streptomyces</taxon>
    </lineage>
</organism>
<evidence type="ECO:0000256" key="1">
    <source>
        <dbReference type="ARBA" id="ARBA00022801"/>
    </source>
</evidence>
<feature type="compositionally biased region" description="Low complexity" evidence="2">
    <location>
        <begin position="129"/>
        <end position="138"/>
    </location>
</feature>
<dbReference type="Proteomes" id="UP000646776">
    <property type="component" value="Unassembled WGS sequence"/>
</dbReference>